<dbReference type="SUPFAM" id="SSF53474">
    <property type="entry name" value="alpha/beta-Hydrolases"/>
    <property type="match status" value="1"/>
</dbReference>
<keyword evidence="4" id="KW-0833">Ubl conjugation pathway</keyword>
<feature type="compositionally biased region" description="Low complexity" evidence="6">
    <location>
        <begin position="213"/>
        <end position="227"/>
    </location>
</feature>
<feature type="compositionally biased region" description="Basic and acidic residues" evidence="6">
    <location>
        <begin position="556"/>
        <end position="565"/>
    </location>
</feature>
<feature type="compositionally biased region" description="Basic residues" evidence="6">
    <location>
        <begin position="655"/>
        <end position="664"/>
    </location>
</feature>
<organism evidence="8 9">
    <name type="scientific">Verticillium longisporum</name>
    <name type="common">Verticillium dahliae var. longisporum</name>
    <dbReference type="NCBI Taxonomy" id="100787"/>
    <lineage>
        <taxon>Eukaryota</taxon>
        <taxon>Fungi</taxon>
        <taxon>Dikarya</taxon>
        <taxon>Ascomycota</taxon>
        <taxon>Pezizomycotina</taxon>
        <taxon>Sordariomycetes</taxon>
        <taxon>Hypocreomycetidae</taxon>
        <taxon>Glomerellales</taxon>
        <taxon>Plectosphaerellaceae</taxon>
        <taxon>Verticillium</taxon>
    </lineage>
</organism>
<feature type="compositionally biased region" description="Low complexity" evidence="6">
    <location>
        <begin position="890"/>
        <end position="901"/>
    </location>
</feature>
<name>A0A0G4KL26_VERLO</name>
<sequence>MSSKRISKELGDCMTNPPDGILVALKDESDIHNWNVTMAGPSSSPYAGGHFALAVSLPTDYPFKSPTVRFLTRIYHPNVTNDADGNICLATLKSENWKPSTKITAVLEAVRQLLIEPQPDDPLEARIADEYRNNREEYEKNAKTYVTRYAKGPASFDTVPESNREAVARSLLATLLDSVLLSLFFSILDHVLAHARAVSPVQQTPRAVVAATSAGVVTSRAPRDAATTPPPPGTTTSSNNNNHTAASDTYVRRRSLQGPAQPASPEVISSLITSLSVISKPANRHFESPTLTSLSLPSSPRHGSLVSNGSFGVDYGAFSQPSLGDLREETVSLDELAASSPVIRTAKPPSGFSPLTAPKSPSRDSSGGFKSILRNSSRPSSRSSLGSRDDTQSIGNLSVERGVAPASDSTRSRSRSRDSWGRKQGRSHKGLMYMSSKERLREKEYERKRLSGAAPASRASFDDTPLSTGLSPRPDPFLAETPISEEPPIHYDPPTREPPPRPDHAPTMDPLPSPRPIPTRDSSLRKTGPNAKRSSVRNSRSKRDGESSTIPEDDEARNSNRHLKDQSWYNEDGESSKKSADLGRSSQRSSANMTATGNSRADEIRVTSPQPQDDLEDGAPFPAVAQGRRRDEHSTDRSRRKSGRQTPDANEAVRLKRSSSRLKRLSAPLSPRSEGGSGRSDIASPEPVNAMPLGYERPRSADSVDDAVESYLCSPRLSQKIRHPQTGRVISFSEVGDSEGSAVFCCVGMGLTRYITAFYDELALTLKLRLITPDRPGVGDSEAYADGTATPLSWPDDVYAICQALKITKFSILAHSAGAIYALATALRMPQHIRGRIHLLAPWIPPSQMNVFGTSQTLPPTNAIPTSQRILRALPTPFLKAANSSFMSATSSSITSSLPKNSNRRSKRKSTNTTGRDTPAARRDITPSMDKENLGQTGYGKGGIDMESSLGPESIDRLRAPPSGQYGAGSSAPLDPESAMLAAAADAMADKERQLTYDTRLTHAIWDLATTGANPAVDLLVCLERRHTIGFRYVDITRPVVIHHGSRDTRVPVDNVKWLGKTMRRCEVRVLEGEGHGLMASAGVMGSVLMEISKEWDDWMKVTGNGGKKEERGRRGTLGRS</sequence>
<dbReference type="PANTHER" id="PTHR24067">
    <property type="entry name" value="UBIQUITIN-CONJUGATING ENZYME E2"/>
    <property type="match status" value="1"/>
</dbReference>
<dbReference type="InterPro" id="IPR029058">
    <property type="entry name" value="AB_hydrolase_fold"/>
</dbReference>
<evidence type="ECO:0000256" key="3">
    <source>
        <dbReference type="ARBA" id="ARBA00022741"/>
    </source>
</evidence>
<dbReference type="FunFam" id="3.10.110.10:FF:000060">
    <property type="entry name" value="Ubiquitin conjugating enzyme (UbcB)"/>
    <property type="match status" value="1"/>
</dbReference>
<dbReference type="InterPro" id="IPR000073">
    <property type="entry name" value="AB_hydrolase_1"/>
</dbReference>
<dbReference type="EMBL" id="CVQI01001447">
    <property type="protein sequence ID" value="CRK09291.1"/>
    <property type="molecule type" value="Genomic_DNA"/>
</dbReference>
<keyword evidence="2" id="KW-0808">Transferase</keyword>
<dbReference type="SMART" id="SM00212">
    <property type="entry name" value="UBCc"/>
    <property type="match status" value="1"/>
</dbReference>
<feature type="compositionally biased region" description="Basic and acidic residues" evidence="6">
    <location>
        <begin position="436"/>
        <end position="449"/>
    </location>
</feature>
<evidence type="ECO:0000259" key="7">
    <source>
        <dbReference type="PROSITE" id="PS50127"/>
    </source>
</evidence>
<evidence type="ECO:0000256" key="4">
    <source>
        <dbReference type="ARBA" id="ARBA00022786"/>
    </source>
</evidence>
<proteinExistence type="predicted"/>
<keyword evidence="5" id="KW-0067">ATP-binding</keyword>
<dbReference type="Gene3D" id="3.40.50.1820">
    <property type="entry name" value="alpha/beta hydrolase"/>
    <property type="match status" value="1"/>
</dbReference>
<feature type="region of interest" description="Disordered" evidence="6">
    <location>
        <begin position="213"/>
        <end position="244"/>
    </location>
</feature>
<dbReference type="SUPFAM" id="SSF54495">
    <property type="entry name" value="UBC-like"/>
    <property type="match status" value="1"/>
</dbReference>
<dbReference type="Pfam" id="PF00179">
    <property type="entry name" value="UQ_con"/>
    <property type="match status" value="1"/>
</dbReference>
<dbReference type="InterPro" id="IPR016135">
    <property type="entry name" value="UBQ-conjugating_enzyme/RWD"/>
</dbReference>
<keyword evidence="3" id="KW-0547">Nucleotide-binding</keyword>
<dbReference type="InterPro" id="IPR050113">
    <property type="entry name" value="Ub_conjugating_enzyme"/>
</dbReference>
<feature type="compositionally biased region" description="Polar residues" evidence="6">
    <location>
        <begin position="584"/>
        <end position="599"/>
    </location>
</feature>
<dbReference type="PROSITE" id="PS50127">
    <property type="entry name" value="UBC_2"/>
    <property type="match status" value="1"/>
</dbReference>
<evidence type="ECO:0000256" key="1">
    <source>
        <dbReference type="ARBA" id="ARBA00012486"/>
    </source>
</evidence>
<dbReference type="Proteomes" id="UP000045706">
    <property type="component" value="Unassembled WGS sequence"/>
</dbReference>
<dbReference type="GO" id="GO:0061631">
    <property type="term" value="F:ubiquitin conjugating enzyme activity"/>
    <property type="evidence" value="ECO:0007669"/>
    <property type="project" value="UniProtKB-EC"/>
</dbReference>
<reference evidence="9" key="1">
    <citation type="submission" date="2015-05" db="EMBL/GenBank/DDBJ databases">
        <authorList>
            <person name="Fogelqvist Johan"/>
        </authorList>
    </citation>
    <scope>NUCLEOTIDE SEQUENCE [LARGE SCALE GENOMIC DNA]</scope>
</reference>
<feature type="compositionally biased region" description="Low complexity" evidence="6">
    <location>
        <begin position="234"/>
        <end position="244"/>
    </location>
</feature>
<feature type="compositionally biased region" description="Basic and acidic residues" evidence="6">
    <location>
        <begin position="628"/>
        <end position="637"/>
    </location>
</feature>
<feature type="compositionally biased region" description="Low complexity" evidence="6">
    <location>
        <begin position="371"/>
        <end position="386"/>
    </location>
</feature>
<dbReference type="AlphaFoldDB" id="A0A0G4KL26"/>
<feature type="compositionally biased region" description="Basic and acidic residues" evidence="6">
    <location>
        <begin position="487"/>
        <end position="506"/>
    </location>
</feature>
<evidence type="ECO:0000313" key="8">
    <source>
        <dbReference type="EMBL" id="CRK09291.1"/>
    </source>
</evidence>
<evidence type="ECO:0000256" key="2">
    <source>
        <dbReference type="ARBA" id="ARBA00022679"/>
    </source>
</evidence>
<protein>
    <recommendedName>
        <fullName evidence="1">E2 ubiquitin-conjugating enzyme</fullName>
        <ecNumber evidence="1">2.3.2.23</ecNumber>
    </recommendedName>
</protein>
<feature type="compositionally biased region" description="Basic and acidic residues" evidence="6">
    <location>
        <begin position="919"/>
        <end position="933"/>
    </location>
</feature>
<feature type="domain" description="UBC core" evidence="7">
    <location>
        <begin position="1"/>
        <end position="151"/>
    </location>
</feature>
<dbReference type="InterPro" id="IPR000608">
    <property type="entry name" value="UBC"/>
</dbReference>
<evidence type="ECO:0000256" key="5">
    <source>
        <dbReference type="ARBA" id="ARBA00022840"/>
    </source>
</evidence>
<accession>A0A0G4KL26</accession>
<dbReference type="Pfam" id="PF00561">
    <property type="entry name" value="Abhydrolase_1"/>
    <property type="match status" value="1"/>
</dbReference>
<dbReference type="EC" id="2.3.2.23" evidence="1"/>
<evidence type="ECO:0000256" key="6">
    <source>
        <dbReference type="SAM" id="MobiDB-lite"/>
    </source>
</evidence>
<dbReference type="Gene3D" id="3.10.110.10">
    <property type="entry name" value="Ubiquitin Conjugating Enzyme"/>
    <property type="match status" value="1"/>
</dbReference>
<feature type="region of interest" description="Disordered" evidence="6">
    <location>
        <begin position="342"/>
        <end position="701"/>
    </location>
</feature>
<gene>
    <name evidence="8" type="ORF">BN1723_009030</name>
</gene>
<evidence type="ECO:0000313" key="9">
    <source>
        <dbReference type="Proteomes" id="UP000045706"/>
    </source>
</evidence>
<dbReference type="GO" id="GO:0005524">
    <property type="term" value="F:ATP binding"/>
    <property type="evidence" value="ECO:0007669"/>
    <property type="project" value="UniProtKB-KW"/>
</dbReference>
<feature type="region of interest" description="Disordered" evidence="6">
    <location>
        <begin position="890"/>
        <end position="974"/>
    </location>
</feature>